<name>A0A448WLC3_9PLAT</name>
<protein>
    <submittedName>
        <fullName evidence="1">Uncharacterized protein</fullName>
    </submittedName>
</protein>
<dbReference type="EMBL" id="CAAALY010021623">
    <property type="protein sequence ID" value="VEL14570.1"/>
    <property type="molecule type" value="Genomic_DNA"/>
</dbReference>
<dbReference type="Proteomes" id="UP000784294">
    <property type="component" value="Unassembled WGS sequence"/>
</dbReference>
<comment type="caution">
    <text evidence="1">The sequence shown here is derived from an EMBL/GenBank/DDBJ whole genome shotgun (WGS) entry which is preliminary data.</text>
</comment>
<reference evidence="1" key="1">
    <citation type="submission" date="2018-11" db="EMBL/GenBank/DDBJ databases">
        <authorList>
            <consortium name="Pathogen Informatics"/>
        </authorList>
    </citation>
    <scope>NUCLEOTIDE SEQUENCE</scope>
</reference>
<dbReference type="AlphaFoldDB" id="A0A448WLC3"/>
<evidence type="ECO:0000313" key="2">
    <source>
        <dbReference type="Proteomes" id="UP000784294"/>
    </source>
</evidence>
<accession>A0A448WLC3</accession>
<gene>
    <name evidence="1" type="ORF">PXEA_LOCUS8010</name>
</gene>
<keyword evidence="2" id="KW-1185">Reference proteome</keyword>
<evidence type="ECO:0000313" key="1">
    <source>
        <dbReference type="EMBL" id="VEL14570.1"/>
    </source>
</evidence>
<organism evidence="1 2">
    <name type="scientific">Protopolystoma xenopodis</name>
    <dbReference type="NCBI Taxonomy" id="117903"/>
    <lineage>
        <taxon>Eukaryota</taxon>
        <taxon>Metazoa</taxon>
        <taxon>Spiralia</taxon>
        <taxon>Lophotrochozoa</taxon>
        <taxon>Platyhelminthes</taxon>
        <taxon>Monogenea</taxon>
        <taxon>Polyopisthocotylea</taxon>
        <taxon>Polystomatidea</taxon>
        <taxon>Polystomatidae</taxon>
        <taxon>Protopolystoma</taxon>
    </lineage>
</organism>
<sequence length="86" mass="9158">MSAEIEAKTGQFWPGNAYQPLWAPQLGSIQAWPGSILSYVDRAGSQLTPGLGALGRVPAGPASFGNFYYPNYPGLGYAYPPGPQRL</sequence>
<proteinExistence type="predicted"/>